<reference evidence="1" key="1">
    <citation type="submission" date="2018-02" db="EMBL/GenBank/DDBJ databases">
        <title>Rhizophora mucronata_Transcriptome.</title>
        <authorList>
            <person name="Meera S.P."/>
            <person name="Sreeshan A."/>
            <person name="Augustine A."/>
        </authorList>
    </citation>
    <scope>NUCLEOTIDE SEQUENCE</scope>
    <source>
        <tissue evidence="1">Leaf</tissue>
    </source>
</reference>
<protein>
    <submittedName>
        <fullName evidence="1">Uncharacterized protein</fullName>
    </submittedName>
</protein>
<dbReference type="AlphaFoldDB" id="A0A2P2QT72"/>
<accession>A0A2P2QT72</accession>
<proteinExistence type="predicted"/>
<dbReference type="EMBL" id="GGEC01089746">
    <property type="protein sequence ID" value="MBX70230.1"/>
    <property type="molecule type" value="Transcribed_RNA"/>
</dbReference>
<organism evidence="1">
    <name type="scientific">Rhizophora mucronata</name>
    <name type="common">Asiatic mangrove</name>
    <dbReference type="NCBI Taxonomy" id="61149"/>
    <lineage>
        <taxon>Eukaryota</taxon>
        <taxon>Viridiplantae</taxon>
        <taxon>Streptophyta</taxon>
        <taxon>Embryophyta</taxon>
        <taxon>Tracheophyta</taxon>
        <taxon>Spermatophyta</taxon>
        <taxon>Magnoliopsida</taxon>
        <taxon>eudicotyledons</taxon>
        <taxon>Gunneridae</taxon>
        <taxon>Pentapetalae</taxon>
        <taxon>rosids</taxon>
        <taxon>fabids</taxon>
        <taxon>Malpighiales</taxon>
        <taxon>Rhizophoraceae</taxon>
        <taxon>Rhizophora</taxon>
    </lineage>
</organism>
<sequence length="27" mass="3138">MVKAFPQNLPCVSFLQYKISRVLQHSC</sequence>
<evidence type="ECO:0000313" key="1">
    <source>
        <dbReference type="EMBL" id="MBX70230.1"/>
    </source>
</evidence>
<name>A0A2P2QT72_RHIMU</name>